<dbReference type="PANTHER" id="PTHR38459:SF1">
    <property type="entry name" value="PROPHAGE BACTOPRENOL-LINKED GLUCOSE TRANSLOCASE HOMOLOG"/>
    <property type="match status" value="1"/>
</dbReference>
<dbReference type="AlphaFoldDB" id="A0AAU8A8R6"/>
<dbReference type="RefSeq" id="WP_079545527.1">
    <property type="nucleotide sequence ID" value="NZ_CP117826.1"/>
</dbReference>
<dbReference type="EMBL" id="CP117826">
    <property type="protein sequence ID" value="XCC62214.1"/>
    <property type="molecule type" value="Genomic_DNA"/>
</dbReference>
<evidence type="ECO:0000256" key="6">
    <source>
        <dbReference type="SAM" id="Phobius"/>
    </source>
</evidence>
<proteinExistence type="inferred from homology"/>
<comment type="subcellular location">
    <subcellularLocation>
        <location evidence="1">Membrane</location>
        <topology evidence="1">Multi-pass membrane protein</topology>
    </subcellularLocation>
</comment>
<protein>
    <submittedName>
        <fullName evidence="8">GtrA family protein</fullName>
    </submittedName>
</protein>
<evidence type="ECO:0000256" key="4">
    <source>
        <dbReference type="ARBA" id="ARBA00022989"/>
    </source>
</evidence>
<evidence type="ECO:0000313" key="8">
    <source>
        <dbReference type="EMBL" id="XCC62214.1"/>
    </source>
</evidence>
<dbReference type="GO" id="GO:0000271">
    <property type="term" value="P:polysaccharide biosynthetic process"/>
    <property type="evidence" value="ECO:0007669"/>
    <property type="project" value="InterPro"/>
</dbReference>
<gene>
    <name evidence="8" type="ORF">PUP29_11870</name>
</gene>
<keyword evidence="5 6" id="KW-0472">Membrane</keyword>
<comment type="similarity">
    <text evidence="2">Belongs to the GtrA family.</text>
</comment>
<organism evidence="8">
    <name type="scientific">Christensenella massiliensis</name>
    <dbReference type="NCBI Taxonomy" id="1805714"/>
    <lineage>
        <taxon>Bacteria</taxon>
        <taxon>Bacillati</taxon>
        <taxon>Bacillota</taxon>
        <taxon>Clostridia</taxon>
        <taxon>Christensenellales</taxon>
        <taxon>Christensenellaceae</taxon>
        <taxon>Christensenella</taxon>
    </lineage>
</organism>
<feature type="transmembrane region" description="Helical" evidence="6">
    <location>
        <begin position="177"/>
        <end position="200"/>
    </location>
</feature>
<accession>A0AAU8A8R6</accession>
<feature type="domain" description="GtrA/DPMS transmembrane" evidence="7">
    <location>
        <begin position="180"/>
        <end position="302"/>
    </location>
</feature>
<evidence type="ECO:0000256" key="2">
    <source>
        <dbReference type="ARBA" id="ARBA00009399"/>
    </source>
</evidence>
<dbReference type="GO" id="GO:0005886">
    <property type="term" value="C:plasma membrane"/>
    <property type="evidence" value="ECO:0007669"/>
    <property type="project" value="TreeGrafter"/>
</dbReference>
<evidence type="ECO:0000256" key="5">
    <source>
        <dbReference type="ARBA" id="ARBA00023136"/>
    </source>
</evidence>
<feature type="transmembrane region" description="Helical" evidence="6">
    <location>
        <begin position="279"/>
        <end position="296"/>
    </location>
</feature>
<reference evidence="8" key="1">
    <citation type="submission" date="2023-02" db="EMBL/GenBank/DDBJ databases">
        <title>Gut commensal Christensenella minuta modulates host metabolism via a new class of secondary bile acids.</title>
        <authorList>
            <person name="Liu C."/>
        </authorList>
    </citation>
    <scope>NUCLEOTIDE SEQUENCE</scope>
    <source>
        <strain evidence="8">CA70</strain>
    </source>
</reference>
<feature type="transmembrane region" description="Helical" evidence="6">
    <location>
        <begin position="212"/>
        <end position="231"/>
    </location>
</feature>
<keyword evidence="4 6" id="KW-1133">Transmembrane helix</keyword>
<evidence type="ECO:0000256" key="1">
    <source>
        <dbReference type="ARBA" id="ARBA00004141"/>
    </source>
</evidence>
<dbReference type="Pfam" id="PF04138">
    <property type="entry name" value="GtrA_DPMS_TM"/>
    <property type="match status" value="1"/>
</dbReference>
<name>A0AAU8A8R6_9FIRM</name>
<dbReference type="PANTHER" id="PTHR38459">
    <property type="entry name" value="PROPHAGE BACTOPRENOL-LINKED GLUCOSE TRANSLOCASE HOMOLOG"/>
    <property type="match status" value="1"/>
</dbReference>
<evidence type="ECO:0000256" key="3">
    <source>
        <dbReference type="ARBA" id="ARBA00022692"/>
    </source>
</evidence>
<evidence type="ECO:0000259" key="7">
    <source>
        <dbReference type="Pfam" id="PF04138"/>
    </source>
</evidence>
<dbReference type="InterPro" id="IPR051401">
    <property type="entry name" value="GtrA_CellWall_Glycosyl"/>
</dbReference>
<sequence>MDYQNCELLLFGQDEKLTNELEDTGMRIHALSGSGYYESLRRILKETSASCFITVAAADHFSAQDILQVAGFLLADPEKVYAGERRMPDKKALPQTVYGFLSGIETKDITTSLYGVPREVLEALAALKKPKDASLFQNIPLQARSKGIAVETVPAETVQEETPGWSVLLSTTKLYQVFIKFSIAAFIAYLVDIGTFYLFQKLFSGLDDEFKILTATVLSRILCSVATYLLNRGAVFNSGAKSAGTVVRFIILAVGQLIASWLLVWGIGSLLGGGDAVNTILKIIVDLVIFLASFTIQRDWVFKESKGLLK</sequence>
<keyword evidence="3 6" id="KW-0812">Transmembrane</keyword>
<dbReference type="InterPro" id="IPR007267">
    <property type="entry name" value="GtrA_DPMS_TM"/>
</dbReference>
<feature type="transmembrane region" description="Helical" evidence="6">
    <location>
        <begin position="243"/>
        <end position="267"/>
    </location>
</feature>